<dbReference type="EMBL" id="JAHOPB010000001">
    <property type="protein sequence ID" value="MBU8874628.1"/>
    <property type="molecule type" value="Genomic_DNA"/>
</dbReference>
<evidence type="ECO:0000256" key="1">
    <source>
        <dbReference type="SAM" id="SignalP"/>
    </source>
</evidence>
<protein>
    <submittedName>
        <fullName evidence="3">Autotransporter outer membrane beta-barrel domain-containing protein</fullName>
    </submittedName>
</protein>
<dbReference type="PROSITE" id="PS51208">
    <property type="entry name" value="AUTOTRANSPORTER"/>
    <property type="match status" value="1"/>
</dbReference>
<evidence type="ECO:0000313" key="4">
    <source>
        <dbReference type="Proteomes" id="UP000727907"/>
    </source>
</evidence>
<dbReference type="InterPro" id="IPR005546">
    <property type="entry name" value="Autotransporte_beta"/>
</dbReference>
<reference evidence="3 4" key="1">
    <citation type="submission" date="2021-06" db="EMBL/GenBank/DDBJ databases">
        <authorList>
            <person name="Lee D.H."/>
        </authorList>
    </citation>
    <scope>NUCLEOTIDE SEQUENCE [LARGE SCALE GENOMIC DNA]</scope>
    <source>
        <strain evidence="3 4">MMS21-HV4-11</strain>
    </source>
</reference>
<organism evidence="3 4">
    <name type="scientific">Reyranella humidisoli</name>
    <dbReference type="NCBI Taxonomy" id="2849149"/>
    <lineage>
        <taxon>Bacteria</taxon>
        <taxon>Pseudomonadati</taxon>
        <taxon>Pseudomonadota</taxon>
        <taxon>Alphaproteobacteria</taxon>
        <taxon>Hyphomicrobiales</taxon>
        <taxon>Reyranellaceae</taxon>
        <taxon>Reyranella</taxon>
    </lineage>
</organism>
<evidence type="ECO:0000313" key="3">
    <source>
        <dbReference type="EMBL" id="MBU8874628.1"/>
    </source>
</evidence>
<dbReference type="SMART" id="SM00869">
    <property type="entry name" value="Autotransporter"/>
    <property type="match status" value="1"/>
</dbReference>
<dbReference type="Pfam" id="PF03797">
    <property type="entry name" value="Autotransporter"/>
    <property type="match status" value="1"/>
</dbReference>
<sequence>MSKKLIALSALASGAVLASPAHAQLSPGTTTVAAPVSPSTTAQSTAVSSGIQSQTNTTAYVTLPGISSVIQQTLMGPSLPGPRSTSGLAPLHSGVSAGDDPMSWQVWAQTGGGQATNTLATGGYSIGSYGAQLGVQKQITPKLLLGLSGAWQGSSGTLSGGFASTNSTFGVTAYAGYQLDEHWNVSAMAGFSAGTNAMTNSGFNYRANYASSQWNFQGGLNGYYKVGAVVLAPMVSILYSPINSYGYTDSNLVVVPGQTTALTRGSAGGFISLPLDKWQPYIRATIEQDFYAPTGSGANGYTGGTVGAGATVPLSDALWASIDGGYNSIGRYALSSWSGSVRLNLRF</sequence>
<feature type="domain" description="Autotransporter" evidence="2">
    <location>
        <begin position="99"/>
        <end position="347"/>
    </location>
</feature>
<proteinExistence type="predicted"/>
<feature type="signal peptide" evidence="1">
    <location>
        <begin position="1"/>
        <end position="23"/>
    </location>
</feature>
<feature type="chain" id="PRO_5046739542" evidence="1">
    <location>
        <begin position="24"/>
        <end position="347"/>
    </location>
</feature>
<name>A0ABS6IJ53_9HYPH</name>
<keyword evidence="1" id="KW-0732">Signal</keyword>
<comment type="caution">
    <text evidence="3">The sequence shown here is derived from an EMBL/GenBank/DDBJ whole genome shotgun (WGS) entry which is preliminary data.</text>
</comment>
<gene>
    <name evidence="3" type="ORF">KQ910_12710</name>
</gene>
<accession>A0ABS6IJ53</accession>
<dbReference type="Proteomes" id="UP000727907">
    <property type="component" value="Unassembled WGS sequence"/>
</dbReference>
<keyword evidence="4" id="KW-1185">Reference proteome</keyword>
<dbReference type="RefSeq" id="WP_216960501.1">
    <property type="nucleotide sequence ID" value="NZ_JAHOPB010000001.1"/>
</dbReference>
<evidence type="ECO:0000259" key="2">
    <source>
        <dbReference type="PROSITE" id="PS51208"/>
    </source>
</evidence>